<dbReference type="CDD" id="cd06257">
    <property type="entry name" value="DnaJ"/>
    <property type="match status" value="1"/>
</dbReference>
<dbReference type="SUPFAM" id="SSF48452">
    <property type="entry name" value="TPR-like"/>
    <property type="match status" value="1"/>
</dbReference>
<dbReference type="GO" id="GO:0006260">
    <property type="term" value="P:DNA replication"/>
    <property type="evidence" value="ECO:0007669"/>
    <property type="project" value="UniProtKB-KW"/>
</dbReference>
<proteinExistence type="predicted"/>
<dbReference type="SMART" id="SM00271">
    <property type="entry name" value="DnaJ"/>
    <property type="match status" value="1"/>
</dbReference>
<gene>
    <name evidence="3" type="ORF">GCWU0000282_000427</name>
</gene>
<dbReference type="PRINTS" id="PR00625">
    <property type="entry name" value="JDOMAIN"/>
</dbReference>
<dbReference type="EMBL" id="ACIL03000005">
    <property type="protein sequence ID" value="ESL04081.1"/>
    <property type="molecule type" value="Genomic_DNA"/>
</dbReference>
<dbReference type="SUPFAM" id="SSF46565">
    <property type="entry name" value="Chaperone J-domain"/>
    <property type="match status" value="1"/>
</dbReference>
<accession>V2Y8W2</accession>
<keyword evidence="1" id="KW-0235">DNA replication</keyword>
<protein>
    <submittedName>
        <fullName evidence="3">DnaJ domain protein</fullName>
    </submittedName>
</protein>
<name>V2Y8W2_9FIRM</name>
<dbReference type="Proteomes" id="UP000018227">
    <property type="component" value="Unassembled WGS sequence"/>
</dbReference>
<dbReference type="PROSITE" id="PS50076">
    <property type="entry name" value="DNAJ_2"/>
    <property type="match status" value="1"/>
</dbReference>
<sequence>MNPYEVLGISSNADLEEIKKAYRELSRKYHPDSYAGNPLASLAEEKFKQVQEAYDTIMKERNSGHSYSDSYNRTDTYDNRSSYNNSYNNTNYYGGDTGEMAEVYYLLNRRAYSQALRILEGMRDRNARWYYFSAIAQVGLGNTMRGIEFAKTAVAMEPGNMDYQNLVNQLSFQSNRYTTVRNNYRGGRSTLDDATNMLCNLWCADTLCECMGGDLCSCM</sequence>
<dbReference type="PANTHER" id="PTHR24074">
    <property type="entry name" value="CO-CHAPERONE PROTEIN DJLA"/>
    <property type="match status" value="1"/>
</dbReference>
<evidence type="ECO:0000313" key="4">
    <source>
        <dbReference type="Proteomes" id="UP000018227"/>
    </source>
</evidence>
<keyword evidence="4" id="KW-1185">Reference proteome</keyword>
<comment type="caution">
    <text evidence="3">The sequence shown here is derived from an EMBL/GenBank/DDBJ whole genome shotgun (WGS) entry which is preliminary data.</text>
</comment>
<dbReference type="HOGENOM" id="CLU_083841_1_0_9"/>
<dbReference type="InterPro" id="IPR036869">
    <property type="entry name" value="J_dom_sf"/>
</dbReference>
<dbReference type="InterPro" id="IPR050817">
    <property type="entry name" value="DjlA_DnaK_co-chaperone"/>
</dbReference>
<evidence type="ECO:0000313" key="3">
    <source>
        <dbReference type="EMBL" id="ESL04081.1"/>
    </source>
</evidence>
<dbReference type="AlphaFoldDB" id="V2Y8W2"/>
<evidence type="ECO:0000256" key="1">
    <source>
        <dbReference type="ARBA" id="ARBA00022705"/>
    </source>
</evidence>
<reference evidence="3 4" key="1">
    <citation type="submission" date="2013-06" db="EMBL/GenBank/DDBJ databases">
        <authorList>
            <person name="Weinstock G."/>
            <person name="Sodergren E."/>
            <person name="Clifton S."/>
            <person name="Fulton L."/>
            <person name="Fulton B."/>
            <person name="Courtney L."/>
            <person name="Fronick C."/>
            <person name="Harrison M."/>
            <person name="Strong C."/>
            <person name="Farmer C."/>
            <person name="Delahaunty K."/>
            <person name="Markovic C."/>
            <person name="Hall O."/>
            <person name="Minx P."/>
            <person name="Tomlinson C."/>
            <person name="Mitreva M."/>
            <person name="Nelson J."/>
            <person name="Hou S."/>
            <person name="Wollam A."/>
            <person name="Pepin K.H."/>
            <person name="Johnson M."/>
            <person name="Bhonagiri V."/>
            <person name="Nash W.E."/>
            <person name="Warren W."/>
            <person name="Chinwalla A."/>
            <person name="Mardis E.R."/>
            <person name="Wilson R.K."/>
        </authorList>
    </citation>
    <scope>NUCLEOTIDE SEQUENCE [LARGE SCALE GENOMIC DNA]</scope>
    <source>
        <strain evidence="3 4">ATCC 51271</strain>
    </source>
</reference>
<evidence type="ECO:0000259" key="2">
    <source>
        <dbReference type="PROSITE" id="PS50076"/>
    </source>
</evidence>
<dbReference type="Pfam" id="PF00226">
    <property type="entry name" value="DnaJ"/>
    <property type="match status" value="1"/>
</dbReference>
<organism evidence="3 4">
    <name type="scientific">Catonella morbi ATCC 51271</name>
    <dbReference type="NCBI Taxonomy" id="592026"/>
    <lineage>
        <taxon>Bacteria</taxon>
        <taxon>Bacillati</taxon>
        <taxon>Bacillota</taxon>
        <taxon>Clostridia</taxon>
        <taxon>Lachnospirales</taxon>
        <taxon>Lachnospiraceae</taxon>
        <taxon>Catonella</taxon>
    </lineage>
</organism>
<dbReference type="RefSeq" id="WP_023353330.1">
    <property type="nucleotide sequence ID" value="NZ_KI535366.1"/>
</dbReference>
<dbReference type="InterPro" id="IPR001623">
    <property type="entry name" value="DnaJ_domain"/>
</dbReference>
<dbReference type="STRING" id="592026.GCWU0000282_000427"/>
<feature type="domain" description="J" evidence="2">
    <location>
        <begin position="2"/>
        <end position="72"/>
    </location>
</feature>
<dbReference type="InterPro" id="IPR011990">
    <property type="entry name" value="TPR-like_helical_dom_sf"/>
</dbReference>
<dbReference type="Gene3D" id="1.10.287.110">
    <property type="entry name" value="DnaJ domain"/>
    <property type="match status" value="1"/>
</dbReference>
<dbReference type="eggNOG" id="COG2214">
    <property type="taxonomic scope" value="Bacteria"/>
</dbReference>
<dbReference type="OrthoDB" id="9779889at2"/>